<dbReference type="PANTHER" id="PTHR15503:SF45">
    <property type="entry name" value="RNA-DIRECTED DNA POLYMERASE HOMOLOG"/>
    <property type="match status" value="1"/>
</dbReference>
<evidence type="ECO:0000313" key="2">
    <source>
        <dbReference type="Proteomes" id="UP000321393"/>
    </source>
</evidence>
<proteinExistence type="predicted"/>
<comment type="caution">
    <text evidence="1">The sequence shown here is derived from an EMBL/GenBank/DDBJ whole genome shotgun (WGS) entry which is preliminary data.</text>
</comment>
<dbReference type="AlphaFoldDB" id="A0A5A7VDT8"/>
<dbReference type="STRING" id="1194695.A0A5A7VDT8"/>
<dbReference type="Gene3D" id="3.10.10.10">
    <property type="entry name" value="HIV Type 1 Reverse Transcriptase, subunit A, domain 1"/>
    <property type="match status" value="1"/>
</dbReference>
<evidence type="ECO:0000313" key="1">
    <source>
        <dbReference type="EMBL" id="KAA0065444.1"/>
    </source>
</evidence>
<dbReference type="InterPro" id="IPR032567">
    <property type="entry name" value="RTL1-rel"/>
</dbReference>
<dbReference type="SUPFAM" id="SSF56672">
    <property type="entry name" value="DNA/RNA polymerases"/>
    <property type="match status" value="1"/>
</dbReference>
<accession>A0A5A7VDT8</accession>
<keyword evidence="1" id="KW-0808">Transferase</keyword>
<organism evidence="1 2">
    <name type="scientific">Cucumis melo var. makuwa</name>
    <name type="common">Oriental melon</name>
    <dbReference type="NCBI Taxonomy" id="1194695"/>
    <lineage>
        <taxon>Eukaryota</taxon>
        <taxon>Viridiplantae</taxon>
        <taxon>Streptophyta</taxon>
        <taxon>Embryophyta</taxon>
        <taxon>Tracheophyta</taxon>
        <taxon>Spermatophyta</taxon>
        <taxon>Magnoliopsida</taxon>
        <taxon>eudicotyledons</taxon>
        <taxon>Gunneridae</taxon>
        <taxon>Pentapetalae</taxon>
        <taxon>rosids</taxon>
        <taxon>fabids</taxon>
        <taxon>Cucurbitales</taxon>
        <taxon>Cucurbitaceae</taxon>
        <taxon>Benincaseae</taxon>
        <taxon>Cucumis</taxon>
    </lineage>
</organism>
<name>A0A5A7VDT8_CUCMM</name>
<dbReference type="Proteomes" id="UP000321393">
    <property type="component" value="Unassembled WGS sequence"/>
</dbReference>
<dbReference type="InterPro" id="IPR043502">
    <property type="entry name" value="DNA/RNA_pol_sf"/>
</dbReference>
<keyword evidence="1" id="KW-0548">Nucleotidyltransferase</keyword>
<sequence>MDDFDVVLGMEFLLQHKFIPMPLAQCLVVTSSNSTVVQAKIKQLSGVRMISVLQLKNGFSREEPTFMAISLVDEQIEIGTVPVEIRKVLNEYVDILLPELSRSLPPRRGIDHNIELVPGAKPPTKNAYRMASPELVKLRKQLDEFLAVGFIKPAKASYGAPVLFQKKKDGTLRLCINYEL</sequence>
<dbReference type="GO" id="GO:0003964">
    <property type="term" value="F:RNA-directed DNA polymerase activity"/>
    <property type="evidence" value="ECO:0007669"/>
    <property type="project" value="UniProtKB-KW"/>
</dbReference>
<keyword evidence="1" id="KW-0695">RNA-directed DNA polymerase</keyword>
<dbReference type="OrthoDB" id="2442328at2759"/>
<gene>
    <name evidence="1" type="ORF">E6C27_scaffold17G001250</name>
</gene>
<dbReference type="PANTHER" id="PTHR15503">
    <property type="entry name" value="LDOC1 RELATED"/>
    <property type="match status" value="1"/>
</dbReference>
<protein>
    <submittedName>
        <fullName evidence="1">Reverse transcriptase</fullName>
    </submittedName>
</protein>
<reference evidence="1 2" key="1">
    <citation type="submission" date="2019-08" db="EMBL/GenBank/DDBJ databases">
        <title>Draft genome sequences of two oriental melons (Cucumis melo L. var makuwa).</title>
        <authorList>
            <person name="Kwon S.-Y."/>
        </authorList>
    </citation>
    <scope>NUCLEOTIDE SEQUENCE [LARGE SCALE GENOMIC DNA]</scope>
    <source>
        <strain evidence="2">cv. SW 3</strain>
        <tissue evidence="1">Leaf</tissue>
    </source>
</reference>
<dbReference type="EMBL" id="SSTE01001516">
    <property type="protein sequence ID" value="KAA0065444.1"/>
    <property type="molecule type" value="Genomic_DNA"/>
</dbReference>